<evidence type="ECO:0000256" key="1">
    <source>
        <dbReference type="ARBA" id="ARBA00023015"/>
    </source>
</evidence>
<dbReference type="SUPFAM" id="SSF46689">
    <property type="entry name" value="Homeodomain-like"/>
    <property type="match status" value="2"/>
</dbReference>
<keyword evidence="1" id="KW-0805">Transcription regulation</keyword>
<proteinExistence type="predicted"/>
<dbReference type="PROSITE" id="PS01124">
    <property type="entry name" value="HTH_ARAC_FAMILY_2"/>
    <property type="match status" value="1"/>
</dbReference>
<dbReference type="InterPro" id="IPR018060">
    <property type="entry name" value="HTH_AraC"/>
</dbReference>
<sequence>MDSHSIFISAPAVIGGFTLEKGEDDPFRFDLHKHDMSGEMLLVEKGAGEFEIGGVVYEATEGTLLFYQRGVWHKEASLKHPFRMTYIGFAGLQLQGLDRDHFFAPGVKPVLQLGEHYPEIRGLMHECTAAMRSGEPEAGMIANHHLGILFAKLARIVHYAPTPDRAAKPVRDAVLHARRYMEENYRNPITLEQLAKETYTNKYHLAHQFTEKLGQSPIQFLIRYRMEVACYYLRETDYPIGQIAERVGYQSEPSFFHVFRRTVGTTPNRYRENKTATWIDS</sequence>
<dbReference type="InterPro" id="IPR037923">
    <property type="entry name" value="HTH-like"/>
</dbReference>
<evidence type="ECO:0000313" key="6">
    <source>
        <dbReference type="Proteomes" id="UP001596113"/>
    </source>
</evidence>
<dbReference type="PANTHER" id="PTHR43280:SF28">
    <property type="entry name" value="HTH-TYPE TRANSCRIPTIONAL ACTIVATOR RHAS"/>
    <property type="match status" value="1"/>
</dbReference>
<evidence type="ECO:0000256" key="3">
    <source>
        <dbReference type="ARBA" id="ARBA00023163"/>
    </source>
</evidence>
<reference evidence="6" key="1">
    <citation type="journal article" date="2019" name="Int. J. Syst. Evol. Microbiol.">
        <title>The Global Catalogue of Microorganisms (GCM) 10K type strain sequencing project: providing services to taxonomists for standard genome sequencing and annotation.</title>
        <authorList>
            <consortium name="The Broad Institute Genomics Platform"/>
            <consortium name="The Broad Institute Genome Sequencing Center for Infectious Disease"/>
            <person name="Wu L."/>
            <person name="Ma J."/>
        </authorList>
    </citation>
    <scope>NUCLEOTIDE SEQUENCE [LARGE SCALE GENOMIC DNA]</scope>
    <source>
        <strain evidence="6">CGMCC 1.18575</strain>
    </source>
</reference>
<keyword evidence="6" id="KW-1185">Reference proteome</keyword>
<evidence type="ECO:0000256" key="2">
    <source>
        <dbReference type="ARBA" id="ARBA00023125"/>
    </source>
</evidence>
<dbReference type="PROSITE" id="PS00041">
    <property type="entry name" value="HTH_ARAC_FAMILY_1"/>
    <property type="match status" value="1"/>
</dbReference>
<dbReference type="Proteomes" id="UP001596113">
    <property type="component" value="Unassembled WGS sequence"/>
</dbReference>
<keyword evidence="2" id="KW-0238">DNA-binding</keyword>
<dbReference type="PANTHER" id="PTHR43280">
    <property type="entry name" value="ARAC-FAMILY TRANSCRIPTIONAL REGULATOR"/>
    <property type="match status" value="1"/>
</dbReference>
<gene>
    <name evidence="5" type="ORF">ACFPOF_32930</name>
</gene>
<name>A0ABW0I650_9BACL</name>
<dbReference type="InterPro" id="IPR009057">
    <property type="entry name" value="Homeodomain-like_sf"/>
</dbReference>
<dbReference type="PRINTS" id="PR00032">
    <property type="entry name" value="HTHARAC"/>
</dbReference>
<evidence type="ECO:0000313" key="5">
    <source>
        <dbReference type="EMBL" id="MFC5407562.1"/>
    </source>
</evidence>
<dbReference type="Pfam" id="PF12833">
    <property type="entry name" value="HTH_18"/>
    <property type="match status" value="1"/>
</dbReference>
<protein>
    <submittedName>
        <fullName evidence="5">Helix-turn-helix domain-containing protein</fullName>
    </submittedName>
</protein>
<dbReference type="InterPro" id="IPR018062">
    <property type="entry name" value="HTH_AraC-typ_CS"/>
</dbReference>
<dbReference type="InterPro" id="IPR014710">
    <property type="entry name" value="RmlC-like_jellyroll"/>
</dbReference>
<accession>A0ABW0I650</accession>
<dbReference type="Pfam" id="PF02311">
    <property type="entry name" value="AraC_binding"/>
    <property type="match status" value="1"/>
</dbReference>
<dbReference type="RefSeq" id="WP_378140336.1">
    <property type="nucleotide sequence ID" value="NZ_JBHSMI010000067.1"/>
</dbReference>
<dbReference type="Gene3D" id="2.60.120.10">
    <property type="entry name" value="Jelly Rolls"/>
    <property type="match status" value="1"/>
</dbReference>
<keyword evidence="3" id="KW-0804">Transcription</keyword>
<dbReference type="InterPro" id="IPR003313">
    <property type="entry name" value="AraC-bd"/>
</dbReference>
<dbReference type="InterPro" id="IPR020449">
    <property type="entry name" value="Tscrpt_reg_AraC-type_HTH"/>
</dbReference>
<dbReference type="Gene3D" id="1.10.10.60">
    <property type="entry name" value="Homeodomain-like"/>
    <property type="match status" value="2"/>
</dbReference>
<dbReference type="EMBL" id="JBHSMI010000067">
    <property type="protein sequence ID" value="MFC5407562.1"/>
    <property type="molecule type" value="Genomic_DNA"/>
</dbReference>
<feature type="domain" description="HTH araC/xylS-type" evidence="4">
    <location>
        <begin position="175"/>
        <end position="273"/>
    </location>
</feature>
<organism evidence="5 6">
    <name type="scientific">Cohnella soli</name>
    <dbReference type="NCBI Taxonomy" id="425005"/>
    <lineage>
        <taxon>Bacteria</taxon>
        <taxon>Bacillati</taxon>
        <taxon>Bacillota</taxon>
        <taxon>Bacilli</taxon>
        <taxon>Bacillales</taxon>
        <taxon>Paenibacillaceae</taxon>
        <taxon>Cohnella</taxon>
    </lineage>
</organism>
<evidence type="ECO:0000259" key="4">
    <source>
        <dbReference type="PROSITE" id="PS01124"/>
    </source>
</evidence>
<dbReference type="SUPFAM" id="SSF51215">
    <property type="entry name" value="Regulatory protein AraC"/>
    <property type="match status" value="1"/>
</dbReference>
<comment type="caution">
    <text evidence="5">The sequence shown here is derived from an EMBL/GenBank/DDBJ whole genome shotgun (WGS) entry which is preliminary data.</text>
</comment>
<dbReference type="SMART" id="SM00342">
    <property type="entry name" value="HTH_ARAC"/>
    <property type="match status" value="1"/>
</dbReference>